<organism evidence="2 3">
    <name type="scientific">Byssothecium circinans</name>
    <dbReference type="NCBI Taxonomy" id="147558"/>
    <lineage>
        <taxon>Eukaryota</taxon>
        <taxon>Fungi</taxon>
        <taxon>Dikarya</taxon>
        <taxon>Ascomycota</taxon>
        <taxon>Pezizomycotina</taxon>
        <taxon>Dothideomycetes</taxon>
        <taxon>Pleosporomycetidae</taxon>
        <taxon>Pleosporales</taxon>
        <taxon>Massarineae</taxon>
        <taxon>Massarinaceae</taxon>
        <taxon>Byssothecium</taxon>
    </lineage>
</organism>
<dbReference type="EMBL" id="ML976993">
    <property type="protein sequence ID" value="KAF1955872.1"/>
    <property type="molecule type" value="Genomic_DNA"/>
</dbReference>
<proteinExistence type="predicted"/>
<accession>A0A6A5TW54</accession>
<dbReference type="Proteomes" id="UP000800035">
    <property type="component" value="Unassembled WGS sequence"/>
</dbReference>
<reference evidence="2" key="1">
    <citation type="journal article" date="2020" name="Stud. Mycol.">
        <title>101 Dothideomycetes genomes: a test case for predicting lifestyles and emergence of pathogens.</title>
        <authorList>
            <person name="Haridas S."/>
            <person name="Albert R."/>
            <person name="Binder M."/>
            <person name="Bloem J."/>
            <person name="Labutti K."/>
            <person name="Salamov A."/>
            <person name="Andreopoulos B."/>
            <person name="Baker S."/>
            <person name="Barry K."/>
            <person name="Bills G."/>
            <person name="Bluhm B."/>
            <person name="Cannon C."/>
            <person name="Castanera R."/>
            <person name="Culley D."/>
            <person name="Daum C."/>
            <person name="Ezra D."/>
            <person name="Gonzalez J."/>
            <person name="Henrissat B."/>
            <person name="Kuo A."/>
            <person name="Liang C."/>
            <person name="Lipzen A."/>
            <person name="Lutzoni F."/>
            <person name="Magnuson J."/>
            <person name="Mondo S."/>
            <person name="Nolan M."/>
            <person name="Ohm R."/>
            <person name="Pangilinan J."/>
            <person name="Park H.-J."/>
            <person name="Ramirez L."/>
            <person name="Alfaro M."/>
            <person name="Sun H."/>
            <person name="Tritt A."/>
            <person name="Yoshinaga Y."/>
            <person name="Zwiers L.-H."/>
            <person name="Turgeon B."/>
            <person name="Goodwin S."/>
            <person name="Spatafora J."/>
            <person name="Crous P."/>
            <person name="Grigoriev I."/>
        </authorList>
    </citation>
    <scope>NUCLEOTIDE SEQUENCE</scope>
    <source>
        <strain evidence="2">CBS 675.92</strain>
    </source>
</reference>
<keyword evidence="3" id="KW-1185">Reference proteome</keyword>
<evidence type="ECO:0000313" key="3">
    <source>
        <dbReference type="Proteomes" id="UP000800035"/>
    </source>
</evidence>
<dbReference type="AlphaFoldDB" id="A0A6A5TW54"/>
<feature type="region of interest" description="Disordered" evidence="1">
    <location>
        <begin position="129"/>
        <end position="153"/>
    </location>
</feature>
<name>A0A6A5TW54_9PLEO</name>
<sequence>MLPHPSSGRSLYLLLHTLGIQTEPLHNPPSSGYPLLFHTSFSHPRQSLCTTISSTLVSLRSSSFTPFETVASTYRTTESAAHLRLSSRLRPCHRPVACAPPPSYRPLVWVARPRLRVLATEPGAFLDTHERAGNRCREEPRNRKSSKASASLV</sequence>
<gene>
    <name evidence="2" type="ORF">CC80DRAFT_81404</name>
</gene>
<feature type="compositionally biased region" description="Basic and acidic residues" evidence="1">
    <location>
        <begin position="129"/>
        <end position="142"/>
    </location>
</feature>
<evidence type="ECO:0000256" key="1">
    <source>
        <dbReference type="SAM" id="MobiDB-lite"/>
    </source>
</evidence>
<evidence type="ECO:0000313" key="2">
    <source>
        <dbReference type="EMBL" id="KAF1955872.1"/>
    </source>
</evidence>
<protein>
    <submittedName>
        <fullName evidence="2">Uncharacterized protein</fullName>
    </submittedName>
</protein>